<dbReference type="Proteomes" id="UP000606776">
    <property type="component" value="Unassembled WGS sequence"/>
</dbReference>
<evidence type="ECO:0000313" key="1">
    <source>
        <dbReference type="EMBL" id="MBE9239002.1"/>
    </source>
</evidence>
<dbReference type="RefSeq" id="WP_096564991.1">
    <property type="nucleotide sequence ID" value="NZ_JADEWB010000244.1"/>
</dbReference>
<name>A0ABR9VKI9_9CYAN</name>
<proteinExistence type="predicted"/>
<organism evidence="1 2">
    <name type="scientific">Sphaerospermopsis aphanizomenoides LEGE 00250</name>
    <dbReference type="NCBI Taxonomy" id="2777972"/>
    <lineage>
        <taxon>Bacteria</taxon>
        <taxon>Bacillati</taxon>
        <taxon>Cyanobacteriota</taxon>
        <taxon>Cyanophyceae</taxon>
        <taxon>Nostocales</taxon>
        <taxon>Aphanizomenonaceae</taxon>
        <taxon>Sphaerospermopsis</taxon>
        <taxon>Sphaerospermopsis aphanizomenoides</taxon>
    </lineage>
</organism>
<comment type="caution">
    <text evidence="1">The sequence shown here is derived from an EMBL/GenBank/DDBJ whole genome shotgun (WGS) entry which is preliminary data.</text>
</comment>
<protein>
    <submittedName>
        <fullName evidence="1">Uncharacterized protein</fullName>
    </submittedName>
</protein>
<evidence type="ECO:0000313" key="2">
    <source>
        <dbReference type="Proteomes" id="UP000606776"/>
    </source>
</evidence>
<dbReference type="EMBL" id="JADEWB010000244">
    <property type="protein sequence ID" value="MBE9239002.1"/>
    <property type="molecule type" value="Genomic_DNA"/>
</dbReference>
<sequence length="261" mass="29831">MNFLINELSFIGQASNNYEADELMKHIFQIITEISVIQNGDPIQTHSSFSSQQLSSELTVSQWIFQNKNSKNSEQQKIAMILLRLLSKGPFVDVQNLLNDCKCHYQNIDVTSSSLAGAAKLQGILISLQNDPDFIHENIEVEFQEGITSKETRIINNLTEIKHAIKICPRYKPSPKHDLLGHWKDAAPMDLTDEEAQKILNSSICSSNNNSEKRYGFHKETDQFYVFHSDNTFDEQGYPTYHGFPIPEDQVPKEVLNKIKR</sequence>
<gene>
    <name evidence="1" type="ORF">IQ227_24020</name>
</gene>
<accession>A0ABR9VKI9</accession>
<keyword evidence="2" id="KW-1185">Reference proteome</keyword>
<reference evidence="1 2" key="1">
    <citation type="submission" date="2020-10" db="EMBL/GenBank/DDBJ databases">
        <authorList>
            <person name="Castelo-Branco R."/>
            <person name="Eusebio N."/>
            <person name="Adriana R."/>
            <person name="Vieira A."/>
            <person name="Brugerolle De Fraissinette N."/>
            <person name="Rezende De Castro R."/>
            <person name="Schneider M.P."/>
            <person name="Vasconcelos V."/>
            <person name="Leao P.N."/>
        </authorList>
    </citation>
    <scope>NUCLEOTIDE SEQUENCE [LARGE SCALE GENOMIC DNA]</scope>
    <source>
        <strain evidence="1 2">LEGE 00250</strain>
    </source>
</reference>